<name>A0A504YVM6_FASGI</name>
<evidence type="ECO:0000313" key="2">
    <source>
        <dbReference type="EMBL" id="TPP64356.1"/>
    </source>
</evidence>
<feature type="region of interest" description="Disordered" evidence="1">
    <location>
        <begin position="406"/>
        <end position="465"/>
    </location>
</feature>
<evidence type="ECO:0000256" key="1">
    <source>
        <dbReference type="SAM" id="MobiDB-lite"/>
    </source>
</evidence>
<dbReference type="AlphaFoldDB" id="A0A504YVM6"/>
<gene>
    <name evidence="2" type="ORF">FGIG_07139</name>
</gene>
<dbReference type="EMBL" id="SUNJ01004516">
    <property type="protein sequence ID" value="TPP64356.1"/>
    <property type="molecule type" value="Genomic_DNA"/>
</dbReference>
<feature type="compositionally biased region" description="Polar residues" evidence="1">
    <location>
        <begin position="430"/>
        <end position="450"/>
    </location>
</feature>
<dbReference type="OrthoDB" id="6286772at2759"/>
<sequence>MSFSFGEDLEKLSKQDTVELTGYSAIKFPYTHLSDESSVEPSIILENLSTDLISKNSATPVPSQNPWNTRTKTSASNLDLRTVAMHSRDTRLGNKENIIPAEIKYTFRGENESPTRAITIAISARSKRENSENKKSQVGPRRGRRKLIDQSKLNEISSIVLSLENSSRLTEDELTINSVAPESDTAFLNKRPMKMVIRGRRKLRALSDNLAEKLPNVRARRAAKRSTRVTLRGRRNLGGAFGDGSGLELSLERSAVVCAEGGSLSDKLPPVVDTRSDVDVVEVADVSGAVVVGASPAKPREEAKTGVCESAVSADADEAVTVSMAVSDADVDASDGILDEVARTDVNVLSGTRTKSTSSGSDVDMHFSGRICSVASSVRPRRPPSDKTDALCQSQSLSGSPLVLKSALASRHQKRSSRRVSFQPVDKSHAWNSNDDSLASSTKGCSSVQEDSCETKTSPDHWKSRIPDPLRGRFIPFKSQRSPSQSLLASNFKLRRSKRVRAPTVCDPHIRVVRDFVLASDGYPYSTPIGVQIEPTDDDIRRYQRAQKRLKLIDEARDNSGLQKRLRQRRTQRLQALARLYRRSADRSESPSQRRPRIRLDNGVQWAQEGQFSIPMDPSCGISDTQVIFPGDCAPSLFGRLVSCSLYTVPSMANVWSCDSSSPPTVRLQALDNITLVATRQQERHQLHLDPQNTNLFRITELPSEAKAGGERPLLAVQVNNLAFNIDEPVYIMIPAGVMYKFINASSSDLKFIRSIFYCT</sequence>
<reference evidence="2 3" key="1">
    <citation type="submission" date="2019-04" db="EMBL/GenBank/DDBJ databases">
        <title>Annotation for the trematode Fasciola gigantica.</title>
        <authorList>
            <person name="Choi Y.-J."/>
        </authorList>
    </citation>
    <scope>NUCLEOTIDE SEQUENCE [LARGE SCALE GENOMIC DNA]</scope>
    <source>
        <strain evidence="2">Uganda_cow_1</strain>
    </source>
</reference>
<accession>A0A504YVM6</accession>
<feature type="compositionally biased region" description="Basic and acidic residues" evidence="1">
    <location>
        <begin position="126"/>
        <end position="135"/>
    </location>
</feature>
<protein>
    <submittedName>
        <fullName evidence="2">Uncharacterized protein</fullName>
    </submittedName>
</protein>
<evidence type="ECO:0000313" key="3">
    <source>
        <dbReference type="Proteomes" id="UP000316759"/>
    </source>
</evidence>
<keyword evidence="3" id="KW-1185">Reference proteome</keyword>
<dbReference type="Proteomes" id="UP000316759">
    <property type="component" value="Unassembled WGS sequence"/>
</dbReference>
<feature type="compositionally biased region" description="Basic and acidic residues" evidence="1">
    <location>
        <begin position="453"/>
        <end position="465"/>
    </location>
</feature>
<comment type="caution">
    <text evidence="2">The sequence shown here is derived from an EMBL/GenBank/DDBJ whole genome shotgun (WGS) entry which is preliminary data.</text>
</comment>
<feature type="region of interest" description="Disordered" evidence="1">
    <location>
        <begin position="124"/>
        <end position="147"/>
    </location>
</feature>
<proteinExistence type="predicted"/>
<organism evidence="2 3">
    <name type="scientific">Fasciola gigantica</name>
    <name type="common">Giant liver fluke</name>
    <dbReference type="NCBI Taxonomy" id="46835"/>
    <lineage>
        <taxon>Eukaryota</taxon>
        <taxon>Metazoa</taxon>
        <taxon>Spiralia</taxon>
        <taxon>Lophotrochozoa</taxon>
        <taxon>Platyhelminthes</taxon>
        <taxon>Trematoda</taxon>
        <taxon>Digenea</taxon>
        <taxon>Plagiorchiida</taxon>
        <taxon>Echinostomata</taxon>
        <taxon>Echinostomatoidea</taxon>
        <taxon>Fasciolidae</taxon>
        <taxon>Fasciola</taxon>
    </lineage>
</organism>